<evidence type="ECO:0000313" key="1">
    <source>
        <dbReference type="EMBL" id="KRZ75899.1"/>
    </source>
</evidence>
<evidence type="ECO:0000313" key="2">
    <source>
        <dbReference type="Proteomes" id="UP000054843"/>
    </source>
</evidence>
<gene>
    <name evidence="1" type="ORF">T10_5543</name>
</gene>
<keyword evidence="2" id="KW-1185">Reference proteome</keyword>
<protein>
    <submittedName>
        <fullName evidence="1">Uncharacterized protein</fullName>
    </submittedName>
</protein>
<reference evidence="1 2" key="1">
    <citation type="submission" date="2015-01" db="EMBL/GenBank/DDBJ databases">
        <title>Evolution of Trichinella species and genotypes.</title>
        <authorList>
            <person name="Korhonen P.K."/>
            <person name="Edoardo P."/>
            <person name="Giuseppe L.R."/>
            <person name="Gasser R.B."/>
        </authorList>
    </citation>
    <scope>NUCLEOTIDE SEQUENCE [LARGE SCALE GENOMIC DNA]</scope>
    <source>
        <strain evidence="1">ISS1980</strain>
    </source>
</reference>
<dbReference type="EMBL" id="JYDO01000033">
    <property type="protein sequence ID" value="KRZ75899.1"/>
    <property type="molecule type" value="Genomic_DNA"/>
</dbReference>
<organism evidence="1 2">
    <name type="scientific">Trichinella papuae</name>
    <dbReference type="NCBI Taxonomy" id="268474"/>
    <lineage>
        <taxon>Eukaryota</taxon>
        <taxon>Metazoa</taxon>
        <taxon>Ecdysozoa</taxon>
        <taxon>Nematoda</taxon>
        <taxon>Enoplea</taxon>
        <taxon>Dorylaimia</taxon>
        <taxon>Trichinellida</taxon>
        <taxon>Trichinellidae</taxon>
        <taxon>Trichinella</taxon>
    </lineage>
</organism>
<proteinExistence type="predicted"/>
<dbReference type="Proteomes" id="UP000054843">
    <property type="component" value="Unassembled WGS sequence"/>
</dbReference>
<comment type="caution">
    <text evidence="1">The sequence shown here is derived from an EMBL/GenBank/DDBJ whole genome shotgun (WGS) entry which is preliminary data.</text>
</comment>
<name>A0A0V1MVW3_9BILA</name>
<accession>A0A0V1MVW3</accession>
<sequence>MVVKSLPQLVMKFAYVGQQDCDLIAFNFRLQKQTVTSLDDFACKNEFIKKKEKSFDNNSMFAVCVVTTYKLANWYNKEESGFQLR</sequence>
<dbReference type="AlphaFoldDB" id="A0A0V1MVW3"/>